<dbReference type="InParanoid" id="L7JQZ3"/>
<evidence type="ECO:0000313" key="5">
    <source>
        <dbReference type="Proteomes" id="UP000011185"/>
    </source>
</evidence>
<feature type="region of interest" description="Disordered" evidence="2">
    <location>
        <begin position="561"/>
        <end position="617"/>
    </location>
</feature>
<reference evidence="4 5" key="1">
    <citation type="journal article" date="2012" name="PLoS Pathog.">
        <title>The genome of the obligate intracellular parasite Trachipleistophora hominis: new insights into microsporidian genome dynamics and reductive evolution.</title>
        <authorList>
            <person name="Heinz E."/>
            <person name="Williams T.A."/>
            <person name="Nakjang S."/>
            <person name="Noel C.J."/>
            <person name="Swan D.C."/>
            <person name="Goldberg A.V."/>
            <person name="Harris S.R."/>
            <person name="Weinmaier T."/>
            <person name="Markert S."/>
            <person name="Becher D."/>
            <person name="Bernhardt J."/>
            <person name="Dagan T."/>
            <person name="Hacker C."/>
            <person name="Lucocq J.M."/>
            <person name="Schweder T."/>
            <person name="Rattei T."/>
            <person name="Hall N."/>
            <person name="Hirt R.P."/>
            <person name="Embley T.M."/>
        </authorList>
    </citation>
    <scope>NUCLEOTIDE SEQUENCE [LARGE SCALE GENOMIC DNA]</scope>
</reference>
<feature type="chain" id="PRO_5003979047" evidence="3">
    <location>
        <begin position="25"/>
        <end position="691"/>
    </location>
</feature>
<evidence type="ECO:0000313" key="4">
    <source>
        <dbReference type="EMBL" id="ELQ73859.1"/>
    </source>
</evidence>
<evidence type="ECO:0000256" key="1">
    <source>
        <dbReference type="SAM" id="Coils"/>
    </source>
</evidence>
<feature type="compositionally biased region" description="Polar residues" evidence="2">
    <location>
        <begin position="568"/>
        <end position="578"/>
    </location>
</feature>
<organism evidence="4 5">
    <name type="scientific">Trachipleistophora hominis</name>
    <name type="common">Microsporidian parasite</name>
    <dbReference type="NCBI Taxonomy" id="72359"/>
    <lineage>
        <taxon>Eukaryota</taxon>
        <taxon>Fungi</taxon>
        <taxon>Fungi incertae sedis</taxon>
        <taxon>Microsporidia</taxon>
        <taxon>Pleistophoridae</taxon>
        <taxon>Trachipleistophora</taxon>
    </lineage>
</organism>
<name>L7JQZ3_TRAHO</name>
<evidence type="ECO:0000256" key="3">
    <source>
        <dbReference type="SAM" id="SignalP"/>
    </source>
</evidence>
<feature type="coiled-coil region" evidence="1">
    <location>
        <begin position="192"/>
        <end position="247"/>
    </location>
</feature>
<feature type="signal peptide" evidence="3">
    <location>
        <begin position="1"/>
        <end position="24"/>
    </location>
</feature>
<dbReference type="AlphaFoldDB" id="L7JQZ3"/>
<accession>L7JQZ3</accession>
<keyword evidence="3" id="KW-0732">Signal</keyword>
<protein>
    <submittedName>
        <fullName evidence="4">Uncharacterized protein</fullName>
    </submittedName>
</protein>
<dbReference type="VEuPathDB" id="MicrosporidiaDB:THOM_3234"/>
<gene>
    <name evidence="4" type="ORF">THOM_3234</name>
</gene>
<feature type="compositionally biased region" description="Basic and acidic residues" evidence="2">
    <location>
        <begin position="594"/>
        <end position="605"/>
    </location>
</feature>
<proteinExistence type="predicted"/>
<dbReference type="EMBL" id="JH994100">
    <property type="protein sequence ID" value="ELQ73859.1"/>
    <property type="molecule type" value="Genomic_DNA"/>
</dbReference>
<sequence>MRCMQVNSTCYVLFIFKLIHAASGGGSGTQGSLAEELCTVIQDYGESTSNGTSIMYHRMDFTIAQGDQATGLHIFEPALPLSEIVSYAVHEQQMSANNPRQMKKVDALLDAVRAMNCAAKVVVNAYFLMRQGGARGTQGQVISDIMAARQQAFYDGTLRQGAAADVSGSGAFSRAPGADARSPDQARFDAMMAEYSKDREALQDVIRKGEEREKQMSKDIDELLSQCNEAKKQKEALTEELRVLNESLAPQVIISPYLRQLLACRSTGKDVLAPEEAVRAVESMDITQVIDCLIAVSEDLLQERDGAMDKLVKVLEETTSISEDFQGVIDSHSSESKVIRDVSRRLNTVRERVTCALDEYSGAPIKPAREMRPAVLPGQPGLRILRYVPGKVSDRGVLAPEAPDASLRGPAAPGTTVQLGPGPQQGPSDFFSAFLDCYSGMTESLRELDNELDEAVRVHESLLKAKTPKLVVRGAALMTSALKRYNKTVQNQQAARKMIDSAKSVVPCSDPVLHSIAITLEDNEDILAALTQKLLHLNNVYAQVYGQSFFLPESEAKGAESTPAGAVASTSSIPTSTPGARLQARVTQRYAAPVEKKSGDQEQKTARKTPQISKHVPMSQLGTALGSIWQSAFGQVSSAPAVSSTSASASQRASGTIAAPRIILPSSRAPGSVTSPTYGTAIRLRSFMPSQ</sequence>
<keyword evidence="5" id="KW-1185">Reference proteome</keyword>
<dbReference type="Proteomes" id="UP000011185">
    <property type="component" value="Unassembled WGS sequence"/>
</dbReference>
<keyword evidence="1" id="KW-0175">Coiled coil</keyword>
<dbReference type="HOGENOM" id="CLU_398594_0_0_1"/>
<evidence type="ECO:0000256" key="2">
    <source>
        <dbReference type="SAM" id="MobiDB-lite"/>
    </source>
</evidence>